<dbReference type="eggNOG" id="COG0175">
    <property type="taxonomic scope" value="Bacteria"/>
</dbReference>
<evidence type="ECO:0000259" key="1">
    <source>
        <dbReference type="Pfam" id="PF01507"/>
    </source>
</evidence>
<dbReference type="PANTHER" id="PTHR43196:SF2">
    <property type="entry name" value="PHOSPHOADENOSINE PHOSPHOSULFATE REDUCTASE"/>
    <property type="match status" value="1"/>
</dbReference>
<reference evidence="2" key="2">
    <citation type="submission" date="2011-01" db="EMBL/GenBank/DDBJ databases">
        <title>The Non-contiguous Finished genome of Clostridium papyrosolvens.</title>
        <authorList>
            <person name="Lucas S."/>
            <person name="Copeland A."/>
            <person name="Lapidus A."/>
            <person name="Cheng J.-F."/>
            <person name="Goodwin L."/>
            <person name="Pitluck S."/>
            <person name="Misra M."/>
            <person name="Chertkov O."/>
            <person name="Detter J.C."/>
            <person name="Han C."/>
            <person name="Tapia R."/>
            <person name="Land M."/>
            <person name="Hauser L."/>
            <person name="Kyrpides N."/>
            <person name="Ivanova N."/>
            <person name="Pagani I."/>
            <person name="Mouttaki H."/>
            <person name="He Z."/>
            <person name="Zhou J."/>
            <person name="Hemme C.L."/>
            <person name="Woyke T."/>
        </authorList>
    </citation>
    <scope>NUCLEOTIDE SEQUENCE [LARGE SCALE GENOMIC DNA]</scope>
    <source>
        <strain evidence="2">DSM 2782</strain>
    </source>
</reference>
<dbReference type="SUPFAM" id="SSF52402">
    <property type="entry name" value="Adenine nucleotide alpha hydrolases-like"/>
    <property type="match status" value="1"/>
</dbReference>
<dbReference type="AlphaFoldDB" id="F1TEE3"/>
<dbReference type="InterPro" id="IPR002500">
    <property type="entry name" value="PAPS_reduct_dom"/>
</dbReference>
<feature type="domain" description="Phosphoadenosine phosphosulphate reductase" evidence="1">
    <location>
        <begin position="41"/>
        <end position="233"/>
    </location>
</feature>
<dbReference type="EMBL" id="ACXX02000009">
    <property type="protein sequence ID" value="EGD47109.1"/>
    <property type="molecule type" value="Genomic_DNA"/>
</dbReference>
<dbReference type="PANTHER" id="PTHR43196">
    <property type="entry name" value="SULFATE ADENYLYLTRANSFERASE SUBUNIT 2"/>
    <property type="match status" value="1"/>
</dbReference>
<dbReference type="Pfam" id="PF01507">
    <property type="entry name" value="PAPS_reduct"/>
    <property type="match status" value="1"/>
</dbReference>
<evidence type="ECO:0000313" key="3">
    <source>
        <dbReference type="Proteomes" id="UP000003860"/>
    </source>
</evidence>
<dbReference type="STRING" id="588581.Cpap_1501"/>
<comment type="caution">
    <text evidence="2">The sequence shown here is derived from an EMBL/GenBank/DDBJ whole genome shotgun (WGS) entry which is preliminary data.</text>
</comment>
<evidence type="ECO:0000313" key="2">
    <source>
        <dbReference type="EMBL" id="EGD47109.1"/>
    </source>
</evidence>
<accession>F1TEE3</accession>
<name>F1TEE3_9FIRM</name>
<dbReference type="RefSeq" id="WP_004620131.1">
    <property type="nucleotide sequence ID" value="NZ_ACXX02000009.1"/>
</dbReference>
<protein>
    <submittedName>
        <fullName evidence="2">Phosphoadenosine phosphosulfate reductase</fullName>
    </submittedName>
</protein>
<dbReference type="InterPro" id="IPR014729">
    <property type="entry name" value="Rossmann-like_a/b/a_fold"/>
</dbReference>
<dbReference type="OrthoDB" id="9774475at2"/>
<organism evidence="2 3">
    <name type="scientific">Ruminiclostridium papyrosolvens DSM 2782</name>
    <dbReference type="NCBI Taxonomy" id="588581"/>
    <lineage>
        <taxon>Bacteria</taxon>
        <taxon>Bacillati</taxon>
        <taxon>Bacillota</taxon>
        <taxon>Clostridia</taxon>
        <taxon>Eubacteriales</taxon>
        <taxon>Oscillospiraceae</taxon>
        <taxon>Ruminiclostridium</taxon>
    </lineage>
</organism>
<reference evidence="2" key="1">
    <citation type="submission" date="2009-07" db="EMBL/GenBank/DDBJ databases">
        <authorList>
            <consortium name="US DOE Joint Genome Institute (JGI-PGF)"/>
            <person name="Lucas S."/>
            <person name="Copeland A."/>
            <person name="Lapidus A."/>
            <person name="Glavina del Rio T."/>
            <person name="Tice H."/>
            <person name="Bruce D."/>
            <person name="Goodwin L."/>
            <person name="Pitluck S."/>
            <person name="Larimer F."/>
            <person name="Land M.L."/>
            <person name="Mouttaki H."/>
            <person name="He Z."/>
            <person name="Zhou J."/>
            <person name="Hemme C.L."/>
        </authorList>
    </citation>
    <scope>NUCLEOTIDE SEQUENCE [LARGE SCALE GENOMIC DNA]</scope>
    <source>
        <strain evidence="2">DSM 2782</strain>
    </source>
</reference>
<keyword evidence="3" id="KW-1185">Reference proteome</keyword>
<dbReference type="GO" id="GO:0003824">
    <property type="term" value="F:catalytic activity"/>
    <property type="evidence" value="ECO:0007669"/>
    <property type="project" value="InterPro"/>
</dbReference>
<sequence>MLTAKQLSLIDIKSYDVESKSIELIKYFEPLALQHDPRGYCVAMSWGKDSMANLKLFIKAGVKFFIQWNITGIDPPELIYFGRRQAYELELKGYKVIPIHPEKSMIQMIVDHCTPPTALMRYCCDELKEKRPEINKNCIHSFGVRWDESPSRSNGREAMEVISKNKENIRLFNDNGENRKQFEVCMAKGVKALNPIISWTTEQIWDYHKAERITYCKLYDCGFDRLGCVGCPLANKPNREFEFKMFPEFKKYYMLAFEKMVVERKRRKVDEKRIAKGKKPMPFDTAKNVWNWWIERKSLPAFNPNQMYLEPDD</sequence>
<gene>
    <name evidence="2" type="ORF">Cpap_1501</name>
</gene>
<dbReference type="Proteomes" id="UP000003860">
    <property type="component" value="Unassembled WGS sequence"/>
</dbReference>
<dbReference type="Gene3D" id="3.40.50.620">
    <property type="entry name" value="HUPs"/>
    <property type="match status" value="1"/>
</dbReference>
<proteinExistence type="predicted"/>
<dbReference type="InterPro" id="IPR050128">
    <property type="entry name" value="Sulfate_adenylyltrnsfr_sub2"/>
</dbReference>